<feature type="compositionally biased region" description="Basic residues" evidence="1">
    <location>
        <begin position="147"/>
        <end position="160"/>
    </location>
</feature>
<sequence length="173" mass="19000">MPQLGSDDGTEKLHKNLDLEIRDMISTLTNRLTNLQRLQKTMDHDNQEDLEVDRGVRIITLAGNNVGATMRGEIEDKNATGANPSQVPPLGEDETLSTYVNSNFQAINNSIMMGGSYTTQDPGVHMDISDYLDNKPSLSSSAASHPSHNHGKKEKKKHSGSSKSDHQPEMNSE</sequence>
<gene>
    <name evidence="2" type="ORF">OLC1_LOCUS2173</name>
</gene>
<feature type="region of interest" description="Disordered" evidence="1">
    <location>
        <begin position="127"/>
        <end position="173"/>
    </location>
</feature>
<keyword evidence="3" id="KW-1185">Reference proteome</keyword>
<evidence type="ECO:0000313" key="3">
    <source>
        <dbReference type="Proteomes" id="UP001161247"/>
    </source>
</evidence>
<protein>
    <submittedName>
        <fullName evidence="2">OLC1v1024567C1</fullName>
    </submittedName>
</protein>
<accession>A0AAV1C342</accession>
<evidence type="ECO:0000313" key="2">
    <source>
        <dbReference type="EMBL" id="CAI9089915.1"/>
    </source>
</evidence>
<feature type="compositionally biased region" description="Low complexity" evidence="1">
    <location>
        <begin position="136"/>
        <end position="146"/>
    </location>
</feature>
<dbReference type="EMBL" id="OX459118">
    <property type="protein sequence ID" value="CAI9089915.1"/>
    <property type="molecule type" value="Genomic_DNA"/>
</dbReference>
<reference evidence="2" key="1">
    <citation type="submission" date="2023-03" db="EMBL/GenBank/DDBJ databases">
        <authorList>
            <person name="Julca I."/>
        </authorList>
    </citation>
    <scope>NUCLEOTIDE SEQUENCE</scope>
</reference>
<dbReference type="AlphaFoldDB" id="A0AAV1C342"/>
<dbReference type="PANTHER" id="PTHR33472">
    <property type="entry name" value="OS01G0106600 PROTEIN"/>
    <property type="match status" value="1"/>
</dbReference>
<dbReference type="Proteomes" id="UP001161247">
    <property type="component" value="Chromosome 1"/>
</dbReference>
<feature type="compositionally biased region" description="Basic and acidic residues" evidence="1">
    <location>
        <begin position="163"/>
        <end position="173"/>
    </location>
</feature>
<organism evidence="2 3">
    <name type="scientific">Oldenlandia corymbosa var. corymbosa</name>
    <dbReference type="NCBI Taxonomy" id="529605"/>
    <lineage>
        <taxon>Eukaryota</taxon>
        <taxon>Viridiplantae</taxon>
        <taxon>Streptophyta</taxon>
        <taxon>Embryophyta</taxon>
        <taxon>Tracheophyta</taxon>
        <taxon>Spermatophyta</taxon>
        <taxon>Magnoliopsida</taxon>
        <taxon>eudicotyledons</taxon>
        <taxon>Gunneridae</taxon>
        <taxon>Pentapetalae</taxon>
        <taxon>asterids</taxon>
        <taxon>lamiids</taxon>
        <taxon>Gentianales</taxon>
        <taxon>Rubiaceae</taxon>
        <taxon>Rubioideae</taxon>
        <taxon>Spermacoceae</taxon>
        <taxon>Hedyotis-Oldenlandia complex</taxon>
        <taxon>Oldenlandia</taxon>
    </lineage>
</organism>
<proteinExistence type="predicted"/>
<name>A0AAV1C342_OLDCO</name>
<dbReference type="PANTHER" id="PTHR33472:SF28">
    <property type="entry name" value="BROMO AND FHA DOMAIN-CONTAINING PROTEIN DDB_G0267958"/>
    <property type="match status" value="1"/>
</dbReference>
<evidence type="ECO:0000256" key="1">
    <source>
        <dbReference type="SAM" id="MobiDB-lite"/>
    </source>
</evidence>